<dbReference type="Proteomes" id="UP000012045">
    <property type="component" value="Unassembled WGS sequence"/>
</dbReference>
<evidence type="ECO:0000313" key="3">
    <source>
        <dbReference type="Proteomes" id="UP000012045"/>
    </source>
</evidence>
<evidence type="ECO:0000256" key="1">
    <source>
        <dbReference type="SAM" id="MobiDB-lite"/>
    </source>
</evidence>
<proteinExistence type="predicted"/>
<dbReference type="HOGENOM" id="CLU_2426774_0_0_1"/>
<organism evidence="2 3">
    <name type="scientific">Botryotinia fuckeliana (strain BcDW1)</name>
    <name type="common">Noble rot fungus</name>
    <name type="synonym">Botrytis cinerea</name>
    <dbReference type="NCBI Taxonomy" id="1290391"/>
    <lineage>
        <taxon>Eukaryota</taxon>
        <taxon>Fungi</taxon>
        <taxon>Dikarya</taxon>
        <taxon>Ascomycota</taxon>
        <taxon>Pezizomycotina</taxon>
        <taxon>Leotiomycetes</taxon>
        <taxon>Helotiales</taxon>
        <taxon>Sclerotiniaceae</taxon>
        <taxon>Botrytis</taxon>
    </lineage>
</organism>
<dbReference type="AlphaFoldDB" id="M7U326"/>
<feature type="compositionally biased region" description="Basic and acidic residues" evidence="1">
    <location>
        <begin position="37"/>
        <end position="54"/>
    </location>
</feature>
<gene>
    <name evidence="2" type="ORF">BcDW1_3337</name>
</gene>
<protein>
    <submittedName>
        <fullName evidence="2">Uncharacterized protein</fullName>
    </submittedName>
</protein>
<name>M7U326_BOTF1</name>
<feature type="region of interest" description="Disordered" evidence="1">
    <location>
        <begin position="17"/>
        <end position="66"/>
    </location>
</feature>
<evidence type="ECO:0000313" key="2">
    <source>
        <dbReference type="EMBL" id="EMR87974.1"/>
    </source>
</evidence>
<sequence length="91" mass="9460">MNRTVFKPDEGVLAAGEIGSEGACSDGGYQAIEDDSKDLGDQGKEEKNMDKGIHAEGVVSAEGGSISAEEEVFVEGELSAERLVNAGEREG</sequence>
<accession>M7U326</accession>
<dbReference type="EMBL" id="KB707803">
    <property type="protein sequence ID" value="EMR87974.1"/>
    <property type="molecule type" value="Genomic_DNA"/>
</dbReference>
<reference evidence="3" key="1">
    <citation type="journal article" date="2013" name="Genome Announc.">
        <title>Draft genome sequence of Botrytis cinerea BcDW1, inoculum for noble rot of grape berries.</title>
        <authorList>
            <person name="Blanco-Ulate B."/>
            <person name="Allen G."/>
            <person name="Powell A.L."/>
            <person name="Cantu D."/>
        </authorList>
    </citation>
    <scope>NUCLEOTIDE SEQUENCE [LARGE SCALE GENOMIC DNA]</scope>
    <source>
        <strain evidence="3">BcDW1</strain>
    </source>
</reference>